<evidence type="ECO:0000256" key="1">
    <source>
        <dbReference type="SAM" id="MobiDB-lite"/>
    </source>
</evidence>
<accession>A0A858R7D9</accession>
<dbReference type="EMBL" id="CP051775">
    <property type="protein sequence ID" value="QJE73284.1"/>
    <property type="molecule type" value="Genomic_DNA"/>
</dbReference>
<dbReference type="AlphaFoldDB" id="A0A858R7D9"/>
<protein>
    <submittedName>
        <fullName evidence="4">PRC-barrel domain containing protein</fullName>
    </submittedName>
</protein>
<evidence type="ECO:0000256" key="2">
    <source>
        <dbReference type="SAM" id="SignalP"/>
    </source>
</evidence>
<evidence type="ECO:0000313" key="5">
    <source>
        <dbReference type="Proteomes" id="UP000501891"/>
    </source>
</evidence>
<dbReference type="Proteomes" id="UP000501891">
    <property type="component" value="Chromosome"/>
</dbReference>
<keyword evidence="2" id="KW-0732">Signal</keyword>
<evidence type="ECO:0000259" key="3">
    <source>
        <dbReference type="Pfam" id="PF05239"/>
    </source>
</evidence>
<name>A0A858R7D9_9PROT</name>
<sequence length="207" mass="21649">MIRRPDLMLAGALVLAPTLVAATGPDALSGPDQAPMADAALPENLVGKPVYTAEGQPVGQVADVLVDRRTGAVRALVLATEGFQGAGARPVLLHRGEVRLDAEGDGLRTRLDADGVAALPPFDPARLEDGLVALGSADTPALRHGRWIRLGEGAMRCRSFPSPKGWGGRTRTGAPSNELSNSKAAQLPSRPFPFGRRGRRGGFQPDP</sequence>
<gene>
    <name evidence="4" type="ORF">HHL28_09440</name>
</gene>
<keyword evidence="5" id="KW-1185">Reference proteome</keyword>
<dbReference type="InterPro" id="IPR011033">
    <property type="entry name" value="PRC_barrel-like_sf"/>
</dbReference>
<feature type="domain" description="PRC-barrel" evidence="3">
    <location>
        <begin position="44"/>
        <end position="99"/>
    </location>
</feature>
<reference evidence="4" key="1">
    <citation type="submission" date="2020-04" db="EMBL/GenBank/DDBJ databases">
        <title>A desert anoxygenic phototrophic bacterium fixes CO2 using RubisCO under aerobic conditions.</title>
        <authorList>
            <person name="Tang K."/>
        </authorList>
    </citation>
    <scope>NUCLEOTIDE SEQUENCE [LARGE SCALE GENOMIC DNA]</scope>
    <source>
        <strain evidence="4">MIMtkB3</strain>
    </source>
</reference>
<dbReference type="Pfam" id="PF05239">
    <property type="entry name" value="PRC"/>
    <property type="match status" value="1"/>
</dbReference>
<feature type="region of interest" description="Disordered" evidence="1">
    <location>
        <begin position="161"/>
        <end position="207"/>
    </location>
</feature>
<evidence type="ECO:0000313" key="4">
    <source>
        <dbReference type="EMBL" id="QJE73284.1"/>
    </source>
</evidence>
<feature type="compositionally biased region" description="Polar residues" evidence="1">
    <location>
        <begin position="173"/>
        <end position="184"/>
    </location>
</feature>
<dbReference type="Gene3D" id="2.30.30.240">
    <property type="entry name" value="PRC-barrel domain"/>
    <property type="match status" value="1"/>
</dbReference>
<dbReference type="SUPFAM" id="SSF50346">
    <property type="entry name" value="PRC-barrel domain"/>
    <property type="match status" value="1"/>
</dbReference>
<dbReference type="InterPro" id="IPR027275">
    <property type="entry name" value="PRC-brl_dom"/>
</dbReference>
<feature type="signal peptide" evidence="2">
    <location>
        <begin position="1"/>
        <end position="21"/>
    </location>
</feature>
<organism evidence="4 5">
    <name type="scientific">Aerophototrophica crusticola</name>
    <dbReference type="NCBI Taxonomy" id="1709002"/>
    <lineage>
        <taxon>Bacteria</taxon>
        <taxon>Pseudomonadati</taxon>
        <taxon>Pseudomonadota</taxon>
        <taxon>Alphaproteobacteria</taxon>
        <taxon>Rhodospirillales</taxon>
        <taxon>Rhodospirillaceae</taxon>
        <taxon>Aerophototrophica</taxon>
    </lineage>
</organism>
<feature type="chain" id="PRO_5033068405" evidence="2">
    <location>
        <begin position="22"/>
        <end position="207"/>
    </location>
</feature>
<proteinExistence type="predicted"/>
<dbReference type="KEGG" id="acru:HHL28_09440"/>